<evidence type="ECO:0000313" key="3">
    <source>
        <dbReference type="Proteomes" id="UP000268014"/>
    </source>
</evidence>
<gene>
    <name evidence="2" type="ORF">HPLM_LOCUS20181</name>
</gene>
<feature type="compositionally biased region" description="Polar residues" evidence="1">
    <location>
        <begin position="355"/>
        <end position="365"/>
    </location>
</feature>
<evidence type="ECO:0000313" key="2">
    <source>
        <dbReference type="EMBL" id="VDO82012.1"/>
    </source>
</evidence>
<evidence type="ECO:0000256" key="1">
    <source>
        <dbReference type="SAM" id="MobiDB-lite"/>
    </source>
</evidence>
<evidence type="ECO:0000313" key="4">
    <source>
        <dbReference type="WBParaSite" id="HPLM_0002018901-mRNA-1"/>
    </source>
</evidence>
<dbReference type="AlphaFoldDB" id="A0A0N4X747"/>
<organism evidence="4">
    <name type="scientific">Haemonchus placei</name>
    <name type="common">Barber's pole worm</name>
    <dbReference type="NCBI Taxonomy" id="6290"/>
    <lineage>
        <taxon>Eukaryota</taxon>
        <taxon>Metazoa</taxon>
        <taxon>Ecdysozoa</taxon>
        <taxon>Nematoda</taxon>
        <taxon>Chromadorea</taxon>
        <taxon>Rhabditida</taxon>
        <taxon>Rhabditina</taxon>
        <taxon>Rhabditomorpha</taxon>
        <taxon>Strongyloidea</taxon>
        <taxon>Trichostrongylidae</taxon>
        <taxon>Haemonchus</taxon>
    </lineage>
</organism>
<dbReference type="OMA" id="MENEGTG"/>
<sequence length="494" mass="57682">RASKRGRYEDDEDWAEDDRACGSSGTIGRAGKVLTYPYISQEEEQQILLSSNDSASAYAQNLAKVLFADSLDLYFKDQDPSKRQWIHEAVDYRFPSGDRNAHHLKWKNCSSAINKNMRISERGPADKPKLKEVECTYLTREYEEECYRKANKDPVKYAEFMSLKLFEGSWDKFFKEQDAKMKDWLRECVDRRFYIADKNKRDQRWKVCAAACNRNRTKIIGEDGKVNEFPYFPKELEETAFRESNGLPYVYAEAMAKLLFPDTPHLFFKDQDHGKRVWLHEVLDRRFPSRDKLQHVAKWKSCTTAINRNKPGSFAGPPTFTEMKPLAIVSSAKSSADKKDSIKDKENKKKDEDTPVSTKRSQSANRRNEKEALADQKDILKEDAARKERESSRISARAKGHRPEPYTSYPFMTEDEEIECYEAAKRKDVEVYARAMGRVLFKDNIKALYKDQDADRCQWFEDILHFRFPTWRAFETRSKVRAAIRAINKNATTR</sequence>
<dbReference type="OrthoDB" id="5783282at2759"/>
<feature type="compositionally biased region" description="Basic and acidic residues" evidence="1">
    <location>
        <begin position="366"/>
        <end position="392"/>
    </location>
</feature>
<reference evidence="4" key="1">
    <citation type="submission" date="2017-02" db="UniProtKB">
        <authorList>
            <consortium name="WormBaseParasite"/>
        </authorList>
    </citation>
    <scope>IDENTIFICATION</scope>
</reference>
<dbReference type="EMBL" id="UZAF01021935">
    <property type="protein sequence ID" value="VDO82012.1"/>
    <property type="molecule type" value="Genomic_DNA"/>
</dbReference>
<protein>
    <submittedName>
        <fullName evidence="4">Myb-like domain-containing protein</fullName>
    </submittedName>
</protein>
<proteinExistence type="predicted"/>
<accession>A0A0N4X747</accession>
<feature type="region of interest" description="Disordered" evidence="1">
    <location>
        <begin position="1"/>
        <end position="20"/>
    </location>
</feature>
<feature type="region of interest" description="Disordered" evidence="1">
    <location>
        <begin position="331"/>
        <end position="409"/>
    </location>
</feature>
<dbReference type="WBParaSite" id="HPLM_0002018901-mRNA-1">
    <property type="protein sequence ID" value="HPLM_0002018901-mRNA-1"/>
    <property type="gene ID" value="HPLM_0002018901"/>
</dbReference>
<dbReference type="Proteomes" id="UP000268014">
    <property type="component" value="Unassembled WGS sequence"/>
</dbReference>
<feature type="compositionally biased region" description="Basic and acidic residues" evidence="1">
    <location>
        <begin position="335"/>
        <end position="353"/>
    </location>
</feature>
<reference evidence="2 3" key="2">
    <citation type="submission" date="2018-11" db="EMBL/GenBank/DDBJ databases">
        <authorList>
            <consortium name="Pathogen Informatics"/>
        </authorList>
    </citation>
    <scope>NUCLEOTIDE SEQUENCE [LARGE SCALE GENOMIC DNA]</scope>
    <source>
        <strain evidence="2 3">MHpl1</strain>
    </source>
</reference>
<name>A0A0N4X747_HAEPC</name>
<keyword evidence="3" id="KW-1185">Reference proteome</keyword>